<feature type="domain" description="Periplasmic binding protein" evidence="5">
    <location>
        <begin position="81"/>
        <end position="310"/>
    </location>
</feature>
<keyword evidence="3 4" id="KW-0732">Signal</keyword>
<dbReference type="GO" id="GO:0030313">
    <property type="term" value="C:cell envelope"/>
    <property type="evidence" value="ECO:0007669"/>
    <property type="project" value="UniProtKB-SubCell"/>
</dbReference>
<proteinExistence type="inferred from homology"/>
<reference evidence="6 7" key="1">
    <citation type="submission" date="2017-04" db="EMBL/GenBank/DDBJ databases">
        <title>Comparative genome analysis of Subtercola boreus.</title>
        <authorList>
            <person name="Cho Y.-J."/>
            <person name="Cho A."/>
            <person name="Kim O.-S."/>
            <person name="Lee J.-I."/>
        </authorList>
    </citation>
    <scope>NUCLEOTIDE SEQUENCE [LARGE SCALE GENOMIC DNA]</scope>
    <source>
        <strain evidence="6 7">P27444</strain>
    </source>
</reference>
<gene>
    <name evidence="6" type="ORF">B7R21_06060</name>
</gene>
<evidence type="ECO:0000259" key="5">
    <source>
        <dbReference type="Pfam" id="PF13407"/>
    </source>
</evidence>
<dbReference type="OrthoDB" id="3614783at2"/>
<dbReference type="PANTHER" id="PTHR46847">
    <property type="entry name" value="D-ALLOSE-BINDING PERIPLASMIC PROTEIN-RELATED"/>
    <property type="match status" value="1"/>
</dbReference>
<dbReference type="InterPro" id="IPR025997">
    <property type="entry name" value="SBP_2_dom"/>
</dbReference>
<dbReference type="PANTHER" id="PTHR46847:SF1">
    <property type="entry name" value="D-ALLOSE-BINDING PERIPLASMIC PROTEIN-RELATED"/>
    <property type="match status" value="1"/>
</dbReference>
<dbReference type="Pfam" id="PF13407">
    <property type="entry name" value="Peripla_BP_4"/>
    <property type="match status" value="1"/>
</dbReference>
<dbReference type="PROSITE" id="PS51257">
    <property type="entry name" value="PROKAR_LIPOPROTEIN"/>
    <property type="match status" value="1"/>
</dbReference>
<evidence type="ECO:0000313" key="7">
    <source>
        <dbReference type="Proteomes" id="UP000256709"/>
    </source>
</evidence>
<feature type="chain" id="PRO_5039561763" description="Periplasmic binding protein domain-containing protein" evidence="4">
    <location>
        <begin position="23"/>
        <end position="382"/>
    </location>
</feature>
<evidence type="ECO:0000256" key="1">
    <source>
        <dbReference type="ARBA" id="ARBA00004196"/>
    </source>
</evidence>
<evidence type="ECO:0000256" key="3">
    <source>
        <dbReference type="ARBA" id="ARBA00022729"/>
    </source>
</evidence>
<evidence type="ECO:0000313" key="6">
    <source>
        <dbReference type="EMBL" id="RFA14603.1"/>
    </source>
</evidence>
<comment type="subcellular location">
    <subcellularLocation>
        <location evidence="1">Cell envelope</location>
    </subcellularLocation>
</comment>
<evidence type="ECO:0000256" key="2">
    <source>
        <dbReference type="ARBA" id="ARBA00007639"/>
    </source>
</evidence>
<dbReference type="Proteomes" id="UP000256709">
    <property type="component" value="Unassembled WGS sequence"/>
</dbReference>
<dbReference type="SUPFAM" id="SSF53822">
    <property type="entry name" value="Periplasmic binding protein-like I"/>
    <property type="match status" value="1"/>
</dbReference>
<comment type="similarity">
    <text evidence="2">Belongs to the bacterial solute-binding protein 2 family.</text>
</comment>
<dbReference type="EMBL" id="NBXA01000012">
    <property type="protein sequence ID" value="RFA14603.1"/>
    <property type="molecule type" value="Genomic_DNA"/>
</dbReference>
<dbReference type="Gene3D" id="3.40.50.2300">
    <property type="match status" value="2"/>
</dbReference>
<protein>
    <recommendedName>
        <fullName evidence="5">Periplasmic binding protein domain-containing protein</fullName>
    </recommendedName>
</protein>
<dbReference type="GO" id="GO:0030246">
    <property type="term" value="F:carbohydrate binding"/>
    <property type="evidence" value="ECO:0007669"/>
    <property type="project" value="UniProtKB-ARBA"/>
</dbReference>
<dbReference type="InterPro" id="IPR028082">
    <property type="entry name" value="Peripla_BP_I"/>
</dbReference>
<name>A0A3E0VZ87_9MICO</name>
<comment type="caution">
    <text evidence="6">The sequence shown here is derived from an EMBL/GenBank/DDBJ whole genome shotgun (WGS) entry which is preliminary data.</text>
</comment>
<accession>A0A3E0VZ87</accession>
<dbReference type="AlphaFoldDB" id="A0A3E0VZ87"/>
<organism evidence="6 7">
    <name type="scientific">Subtercola boreus</name>
    <dbReference type="NCBI Taxonomy" id="120213"/>
    <lineage>
        <taxon>Bacteria</taxon>
        <taxon>Bacillati</taxon>
        <taxon>Actinomycetota</taxon>
        <taxon>Actinomycetes</taxon>
        <taxon>Micrococcales</taxon>
        <taxon>Microbacteriaceae</taxon>
        <taxon>Subtercola</taxon>
    </lineage>
</organism>
<sequence length="382" mass="40354">MRTLRKHSAVFGVALAATVALAGCSGGGTDTNAAPAAQGDAAGIATAQSNLDAYLNPPTWQGPTDPVKTSGLSGKRVVYINVSSSIPVLKYWSDTLKVILNDTAGVQLEEIDAKGSVDEANKGFQQAIASKADVVVLVALFPDLFTQQIAAAHAQGMKVITAQSGVPGDISKGQDAEVSFDYVKVGQLIADWMIVDSKGTGKATIFSSDDVPASQPQVNGTKDEVAKLCPGCDVTVSDVQIPQWETGIPTAFQSALNTDPDRTYFLPLYDGQGLTGLSAIRSAGAGEKANVGTFNATPGIVDGLNDPTSGLKLDIGGHNEWWAYAMADQIFRELSGTAPVENYNIGLRVFDQSNKDLITGTDEFSWYDYDGYKAEFAKLWTK</sequence>
<dbReference type="RefSeq" id="WP_116282361.1">
    <property type="nucleotide sequence ID" value="NZ_NBXA01000012.1"/>
</dbReference>
<feature type="signal peptide" evidence="4">
    <location>
        <begin position="1"/>
        <end position="22"/>
    </location>
</feature>
<evidence type="ECO:0000256" key="4">
    <source>
        <dbReference type="SAM" id="SignalP"/>
    </source>
</evidence>